<evidence type="ECO:0000313" key="2">
    <source>
        <dbReference type="Proteomes" id="UP000752696"/>
    </source>
</evidence>
<dbReference type="EMBL" id="CAJDYZ010009477">
    <property type="protein sequence ID" value="CAD1476586.1"/>
    <property type="molecule type" value="Genomic_DNA"/>
</dbReference>
<keyword evidence="2" id="KW-1185">Reference proteome</keyword>
<accession>A0A6V7H9V1</accession>
<dbReference type="AlphaFoldDB" id="A0A6V7H9V1"/>
<gene>
    <name evidence="1" type="ORF">MHI_LOCUS656769</name>
</gene>
<dbReference type="Proteomes" id="UP000752696">
    <property type="component" value="Unassembled WGS sequence"/>
</dbReference>
<sequence>MFYVSRNFSRRSLPPWDFQWYLLDESLHDNFSYSIAASMTMFSTSITSGFSDLIRSVFIVWISFTCPDVTWVKDIGHNDH</sequence>
<evidence type="ECO:0000313" key="1">
    <source>
        <dbReference type="EMBL" id="CAD1476586.1"/>
    </source>
</evidence>
<protein>
    <submittedName>
        <fullName evidence="1">Uncharacterized protein</fullName>
    </submittedName>
</protein>
<name>A0A6V7H9V1_9HYME</name>
<reference evidence="1" key="1">
    <citation type="submission" date="2020-07" db="EMBL/GenBank/DDBJ databases">
        <authorList>
            <person name="Nazaruddin N."/>
        </authorList>
    </citation>
    <scope>NUCLEOTIDE SEQUENCE</scope>
</reference>
<feature type="non-terminal residue" evidence="1">
    <location>
        <position position="80"/>
    </location>
</feature>
<proteinExistence type="predicted"/>
<comment type="caution">
    <text evidence="1">The sequence shown here is derived from an EMBL/GenBank/DDBJ whole genome shotgun (WGS) entry which is preliminary data.</text>
</comment>
<organism evidence="1 2">
    <name type="scientific">Heterotrigona itama</name>
    <dbReference type="NCBI Taxonomy" id="395501"/>
    <lineage>
        <taxon>Eukaryota</taxon>
        <taxon>Metazoa</taxon>
        <taxon>Ecdysozoa</taxon>
        <taxon>Arthropoda</taxon>
        <taxon>Hexapoda</taxon>
        <taxon>Insecta</taxon>
        <taxon>Pterygota</taxon>
        <taxon>Neoptera</taxon>
        <taxon>Endopterygota</taxon>
        <taxon>Hymenoptera</taxon>
        <taxon>Apocrita</taxon>
        <taxon>Aculeata</taxon>
        <taxon>Apoidea</taxon>
        <taxon>Anthophila</taxon>
        <taxon>Apidae</taxon>
        <taxon>Heterotrigona</taxon>
    </lineage>
</organism>